<dbReference type="EMBL" id="FOHX01000003">
    <property type="protein sequence ID" value="SET43486.1"/>
    <property type="molecule type" value="Genomic_DNA"/>
</dbReference>
<dbReference type="STRING" id="568860.SAMN05421811_10313"/>
<evidence type="ECO:0000313" key="1">
    <source>
        <dbReference type="EMBL" id="SET43486.1"/>
    </source>
</evidence>
<dbReference type="RefSeq" id="WP_091079018.1">
    <property type="nucleotide sequence ID" value="NZ_FOHX01000003.1"/>
</dbReference>
<evidence type="ECO:0000313" key="2">
    <source>
        <dbReference type="Proteomes" id="UP000199361"/>
    </source>
</evidence>
<proteinExistence type="predicted"/>
<accession>A0A1I0EEG8</accession>
<organism evidence="1 2">
    <name type="scientific">Nonomuraea wenchangensis</name>
    <dbReference type="NCBI Taxonomy" id="568860"/>
    <lineage>
        <taxon>Bacteria</taxon>
        <taxon>Bacillati</taxon>
        <taxon>Actinomycetota</taxon>
        <taxon>Actinomycetes</taxon>
        <taxon>Streptosporangiales</taxon>
        <taxon>Streptosporangiaceae</taxon>
        <taxon>Nonomuraea</taxon>
    </lineage>
</organism>
<evidence type="ECO:0008006" key="3">
    <source>
        <dbReference type="Google" id="ProtNLM"/>
    </source>
</evidence>
<sequence length="136" mass="14236">MATFVYTDAVVTINSVDLSDHVTKATLKIDVEDKDTTAFGGNGWKTRLGGLKEGTVELEFNQDFAASEVDATLWPLIGTVTSITIKPTSGSVSATNPEYSGSVLVKEYSPLDGSVGDVAKTSVSWPTSGAVSRATS</sequence>
<dbReference type="OrthoDB" id="3387635at2"/>
<protein>
    <recommendedName>
        <fullName evidence="3">Phage tail tube protein</fullName>
    </recommendedName>
</protein>
<dbReference type="Proteomes" id="UP000199361">
    <property type="component" value="Unassembled WGS sequence"/>
</dbReference>
<gene>
    <name evidence="1" type="ORF">SAMN05421811_10313</name>
</gene>
<keyword evidence="2" id="KW-1185">Reference proteome</keyword>
<name>A0A1I0EEG8_9ACTN</name>
<reference evidence="1 2" key="1">
    <citation type="submission" date="2016-10" db="EMBL/GenBank/DDBJ databases">
        <authorList>
            <person name="de Groot N.N."/>
        </authorList>
    </citation>
    <scope>NUCLEOTIDE SEQUENCE [LARGE SCALE GENOMIC DNA]</scope>
    <source>
        <strain evidence="1 2">CGMCC 4.5598</strain>
    </source>
</reference>
<dbReference type="AlphaFoldDB" id="A0A1I0EEG8"/>